<keyword evidence="6" id="KW-0863">Zinc-finger</keyword>
<evidence type="ECO:0000256" key="2">
    <source>
        <dbReference type="ARBA" id="ARBA00012251"/>
    </source>
</evidence>
<dbReference type="Pfam" id="PF01485">
    <property type="entry name" value="IBR"/>
    <property type="match status" value="1"/>
</dbReference>
<dbReference type="EMBL" id="CAJNOH010002128">
    <property type="protein sequence ID" value="CAF1274315.1"/>
    <property type="molecule type" value="Genomic_DNA"/>
</dbReference>
<comment type="caution">
    <text evidence="11">The sequence shown here is derived from an EMBL/GenBank/DDBJ whole genome shotgun (WGS) entry which is preliminary data.</text>
</comment>
<dbReference type="SMART" id="SM00647">
    <property type="entry name" value="IBR"/>
    <property type="match status" value="2"/>
</dbReference>
<dbReference type="Proteomes" id="UP000663870">
    <property type="component" value="Unassembled WGS sequence"/>
</dbReference>
<accession>A0A815BTL0</accession>
<name>A0A815BTL0_9BILA</name>
<proteinExistence type="predicted"/>
<dbReference type="AlphaFoldDB" id="A0A815BTL0"/>
<evidence type="ECO:0000256" key="5">
    <source>
        <dbReference type="ARBA" id="ARBA00022737"/>
    </source>
</evidence>
<evidence type="ECO:0000256" key="3">
    <source>
        <dbReference type="ARBA" id="ARBA00022679"/>
    </source>
</evidence>
<evidence type="ECO:0000313" key="11">
    <source>
        <dbReference type="EMBL" id="CAF1274315.1"/>
    </source>
</evidence>
<dbReference type="InterPro" id="IPR044066">
    <property type="entry name" value="TRIAD_supradom"/>
</dbReference>
<dbReference type="InterPro" id="IPR031127">
    <property type="entry name" value="E3_UB_ligase_RBR"/>
</dbReference>
<gene>
    <name evidence="12" type="ORF">JXQ802_LOCUS42821</name>
    <name evidence="11" type="ORF">PYM288_LOCUS28546</name>
</gene>
<dbReference type="GO" id="GO:0061630">
    <property type="term" value="F:ubiquitin protein ligase activity"/>
    <property type="evidence" value="ECO:0007669"/>
    <property type="project" value="UniProtKB-EC"/>
</dbReference>
<evidence type="ECO:0000256" key="6">
    <source>
        <dbReference type="ARBA" id="ARBA00022771"/>
    </source>
</evidence>
<evidence type="ECO:0000259" key="10">
    <source>
        <dbReference type="PROSITE" id="PS51873"/>
    </source>
</evidence>
<evidence type="ECO:0000256" key="4">
    <source>
        <dbReference type="ARBA" id="ARBA00022723"/>
    </source>
</evidence>
<dbReference type="PROSITE" id="PS51873">
    <property type="entry name" value="TRIAD"/>
    <property type="match status" value="1"/>
</dbReference>
<dbReference type="CDD" id="cd20335">
    <property type="entry name" value="BRcat_RBR"/>
    <property type="match status" value="1"/>
</dbReference>
<dbReference type="GO" id="GO:0008270">
    <property type="term" value="F:zinc ion binding"/>
    <property type="evidence" value="ECO:0007669"/>
    <property type="project" value="UniProtKB-KW"/>
</dbReference>
<keyword evidence="14" id="KW-1185">Reference proteome</keyword>
<keyword evidence="3" id="KW-0808">Transferase</keyword>
<evidence type="ECO:0000256" key="8">
    <source>
        <dbReference type="ARBA" id="ARBA00022833"/>
    </source>
</evidence>
<keyword evidence="5" id="KW-0677">Repeat</keyword>
<evidence type="ECO:0000256" key="9">
    <source>
        <dbReference type="SAM" id="MobiDB-lite"/>
    </source>
</evidence>
<evidence type="ECO:0000256" key="7">
    <source>
        <dbReference type="ARBA" id="ARBA00022786"/>
    </source>
</evidence>
<dbReference type="Proteomes" id="UP000663854">
    <property type="component" value="Unassembled WGS sequence"/>
</dbReference>
<feature type="region of interest" description="Disordered" evidence="9">
    <location>
        <begin position="96"/>
        <end position="121"/>
    </location>
</feature>
<dbReference type="EC" id="2.3.2.31" evidence="2"/>
<sequence length="347" mass="40427">MRCVTCSIHLPSNNYALIEGDYFCWTCFFEQYANLSTTQTICQNCGSIPLSSSRTTLNQKQEQYGSATSLISTQSTKISEAARHIGTTIAKTFRRFRSPSASRTADDPSHQKPPHPSKTHNTTCQVCFDEKSSKYFHAIFNHNCLQVQRTICDTCIYRHIQQSFQEMCTDDVRCPELECNSKYTYDTIQHILISNKDKNLFERYDRFINLHLLEQMDEFIWCSNSKCQMGQLNDGGEFNNIVTCIRCYKKTCFKHKTKWHTGLTCEEYDLQINDDLRASLKWLNQNTKTCPNCPYQIEKNDGCDHITCIKCQYEFCWSCLADYNQIRREGNHRHHPNCKHYAAHNGH</sequence>
<dbReference type="SUPFAM" id="SSF57850">
    <property type="entry name" value="RING/U-box"/>
    <property type="match status" value="2"/>
</dbReference>
<dbReference type="PANTHER" id="PTHR11685">
    <property type="entry name" value="RBR FAMILY RING FINGER AND IBR DOMAIN-CONTAINING"/>
    <property type="match status" value="1"/>
</dbReference>
<dbReference type="Pfam" id="PF22191">
    <property type="entry name" value="IBR_1"/>
    <property type="match status" value="1"/>
</dbReference>
<dbReference type="GO" id="GO:0016567">
    <property type="term" value="P:protein ubiquitination"/>
    <property type="evidence" value="ECO:0007669"/>
    <property type="project" value="InterPro"/>
</dbReference>
<evidence type="ECO:0000256" key="1">
    <source>
        <dbReference type="ARBA" id="ARBA00001798"/>
    </source>
</evidence>
<dbReference type="SUPFAM" id="SSF57716">
    <property type="entry name" value="Glucocorticoid receptor-like (DNA-binding domain)"/>
    <property type="match status" value="1"/>
</dbReference>
<dbReference type="InterPro" id="IPR013083">
    <property type="entry name" value="Znf_RING/FYVE/PHD"/>
</dbReference>
<organism evidence="11 13">
    <name type="scientific">Rotaria sordida</name>
    <dbReference type="NCBI Taxonomy" id="392033"/>
    <lineage>
        <taxon>Eukaryota</taxon>
        <taxon>Metazoa</taxon>
        <taxon>Spiralia</taxon>
        <taxon>Gnathifera</taxon>
        <taxon>Rotifera</taxon>
        <taxon>Eurotatoria</taxon>
        <taxon>Bdelloidea</taxon>
        <taxon>Philodinida</taxon>
        <taxon>Philodinidae</taxon>
        <taxon>Rotaria</taxon>
    </lineage>
</organism>
<feature type="domain" description="RING-type" evidence="10">
    <location>
        <begin position="120"/>
        <end position="338"/>
    </location>
</feature>
<dbReference type="Gene3D" id="3.30.40.10">
    <property type="entry name" value="Zinc/RING finger domain, C3HC4 (zinc finger)"/>
    <property type="match status" value="1"/>
</dbReference>
<protein>
    <recommendedName>
        <fullName evidence="2">RBR-type E3 ubiquitin transferase</fullName>
        <ecNumber evidence="2">2.3.2.31</ecNumber>
    </recommendedName>
</protein>
<keyword evidence="8" id="KW-0862">Zinc</keyword>
<keyword evidence="7" id="KW-0833">Ubl conjugation pathway</keyword>
<dbReference type="Gene3D" id="1.20.120.1750">
    <property type="match status" value="1"/>
</dbReference>
<dbReference type="EMBL" id="CAJNOL010002957">
    <property type="protein sequence ID" value="CAF1539245.1"/>
    <property type="molecule type" value="Genomic_DNA"/>
</dbReference>
<dbReference type="InterPro" id="IPR002867">
    <property type="entry name" value="IBR_dom"/>
</dbReference>
<evidence type="ECO:0000313" key="14">
    <source>
        <dbReference type="Proteomes" id="UP000663870"/>
    </source>
</evidence>
<keyword evidence="4" id="KW-0479">Metal-binding</keyword>
<reference evidence="11" key="1">
    <citation type="submission" date="2021-02" db="EMBL/GenBank/DDBJ databases">
        <authorList>
            <person name="Nowell W R."/>
        </authorList>
    </citation>
    <scope>NUCLEOTIDE SEQUENCE</scope>
</reference>
<comment type="catalytic activity">
    <reaction evidence="1">
        <text>[E2 ubiquitin-conjugating enzyme]-S-ubiquitinyl-L-cysteine + [acceptor protein]-L-lysine = [E2 ubiquitin-conjugating enzyme]-L-cysteine + [acceptor protein]-N(6)-ubiquitinyl-L-lysine.</text>
        <dbReference type="EC" id="2.3.2.31"/>
    </reaction>
</comment>
<evidence type="ECO:0000313" key="12">
    <source>
        <dbReference type="EMBL" id="CAF1539245.1"/>
    </source>
</evidence>
<evidence type="ECO:0000313" key="13">
    <source>
        <dbReference type="Proteomes" id="UP000663854"/>
    </source>
</evidence>